<evidence type="ECO:0000256" key="2">
    <source>
        <dbReference type="ARBA" id="ARBA00022692"/>
    </source>
</evidence>
<dbReference type="InterPro" id="IPR045863">
    <property type="entry name" value="CorA_TM1_TM2"/>
</dbReference>
<keyword evidence="4 6" id="KW-0472">Membrane</keyword>
<evidence type="ECO:0000256" key="4">
    <source>
        <dbReference type="ARBA" id="ARBA00023136"/>
    </source>
</evidence>
<protein>
    <submittedName>
        <fullName evidence="7">Uncharacterized protein</fullName>
    </submittedName>
</protein>
<feature type="transmembrane region" description="Helical" evidence="6">
    <location>
        <begin position="501"/>
        <end position="520"/>
    </location>
</feature>
<dbReference type="SUPFAM" id="SSF144083">
    <property type="entry name" value="Magnesium transport protein CorA, transmembrane region"/>
    <property type="match status" value="1"/>
</dbReference>
<sequence length="561" mass="62441">MTYTASLNRLTKPTLQPELYSRVQYETLARHLSAAPNFSRRVQDGHWHRRPRPNSDAFVHVVVHTFQGNKHLRRDDFDLKDGLAQFVDHPQPTNRSDQVVFVRGSLSAAWVEALGTKYKIDPEFFRRHLRYLPGPAFSDLPSLPSANTEMMTLILASLYIRKHTIAPGQIRRCREMDSDVARRNQKSIYGDMLPGETIVRRFSTLSDRLFSLEHEVSIFTRIRKNGSQIAVVLLDNGLEMNRENGPACFSRQDSMIPRASVTGISPIPVIVPRPSTLNINVVHPDAPIHYDPAPPNSIGHVASLLPFYLGMSTNTPCTRPDIFALIPEVFRLVAGSECQFLNQLRGLVQEQDLDPPDGENMNLAINTLRYIKAISEDHKQSLKQNIAFLQTRCPANPDAGSASVAGSSTQAERAHSSDELTSILIDFEELLVRAESVGSLCTETMGLILNGAMLRESQKAIQRADDQRRLTVLAYLFLPLTVVFGLFGMNVEELGTGSHSIWVPFAVLAPVGCISWALFYPRKKQLLKSGIQLLTSCGSNHHTQGATISSSNSRDNEIGSV</sequence>
<evidence type="ECO:0000256" key="3">
    <source>
        <dbReference type="ARBA" id="ARBA00022989"/>
    </source>
</evidence>
<evidence type="ECO:0000256" key="1">
    <source>
        <dbReference type="ARBA" id="ARBA00004141"/>
    </source>
</evidence>
<organism evidence="7 8">
    <name type="scientific">Aspergillus terreus</name>
    <dbReference type="NCBI Taxonomy" id="33178"/>
    <lineage>
        <taxon>Eukaryota</taxon>
        <taxon>Fungi</taxon>
        <taxon>Dikarya</taxon>
        <taxon>Ascomycota</taxon>
        <taxon>Pezizomycotina</taxon>
        <taxon>Eurotiomycetes</taxon>
        <taxon>Eurotiomycetidae</taxon>
        <taxon>Eurotiales</taxon>
        <taxon>Aspergillaceae</taxon>
        <taxon>Aspergillus</taxon>
        <taxon>Aspergillus subgen. Circumdati</taxon>
    </lineage>
</organism>
<evidence type="ECO:0000256" key="5">
    <source>
        <dbReference type="SAM" id="MobiDB-lite"/>
    </source>
</evidence>
<dbReference type="Pfam" id="PF01544">
    <property type="entry name" value="CorA"/>
    <property type="match status" value="1"/>
</dbReference>
<comment type="caution">
    <text evidence="7">The sequence shown here is derived from an EMBL/GenBank/DDBJ whole genome shotgun (WGS) entry which is preliminary data.</text>
</comment>
<feature type="compositionally biased region" description="Polar residues" evidence="5">
    <location>
        <begin position="542"/>
        <end position="553"/>
    </location>
</feature>
<dbReference type="InterPro" id="IPR002523">
    <property type="entry name" value="MgTranspt_CorA/ZnTranspt_ZntB"/>
</dbReference>
<dbReference type="OrthoDB" id="3231000at2759"/>
<accession>A0A5M3YWC0</accession>
<gene>
    <name evidence="7" type="ORF">ATEIFO6365_0006012600</name>
</gene>
<dbReference type="AlphaFoldDB" id="A0A5M3YWC0"/>
<dbReference type="GO" id="GO:0046873">
    <property type="term" value="F:metal ion transmembrane transporter activity"/>
    <property type="evidence" value="ECO:0007669"/>
    <property type="project" value="InterPro"/>
</dbReference>
<evidence type="ECO:0000256" key="6">
    <source>
        <dbReference type="SAM" id="Phobius"/>
    </source>
</evidence>
<dbReference type="VEuPathDB" id="FungiDB:ATEG_10190"/>
<keyword evidence="8" id="KW-1185">Reference proteome</keyword>
<reference evidence="7 8" key="1">
    <citation type="submission" date="2020-01" db="EMBL/GenBank/DDBJ databases">
        <title>Aspergillus terreus IFO 6365 whole genome shotgun sequence.</title>
        <authorList>
            <person name="Kanamasa S."/>
            <person name="Takahashi H."/>
        </authorList>
    </citation>
    <scope>NUCLEOTIDE SEQUENCE [LARGE SCALE GENOMIC DNA]</scope>
    <source>
        <strain evidence="7 8">IFO 6365</strain>
    </source>
</reference>
<dbReference type="Proteomes" id="UP000452235">
    <property type="component" value="Unassembled WGS sequence"/>
</dbReference>
<name>A0A5M3YWC0_ASPTE</name>
<dbReference type="EMBL" id="BLJY01000006">
    <property type="protein sequence ID" value="GFF16789.1"/>
    <property type="molecule type" value="Genomic_DNA"/>
</dbReference>
<dbReference type="GO" id="GO:0016020">
    <property type="term" value="C:membrane"/>
    <property type="evidence" value="ECO:0007669"/>
    <property type="project" value="UniProtKB-SubCell"/>
</dbReference>
<keyword evidence="3 6" id="KW-1133">Transmembrane helix</keyword>
<dbReference type="Gene3D" id="1.20.58.340">
    <property type="entry name" value="Magnesium transport protein CorA, transmembrane region"/>
    <property type="match status" value="1"/>
</dbReference>
<evidence type="ECO:0000313" key="8">
    <source>
        <dbReference type="Proteomes" id="UP000452235"/>
    </source>
</evidence>
<proteinExistence type="predicted"/>
<keyword evidence="2 6" id="KW-0812">Transmembrane</keyword>
<feature type="transmembrane region" description="Helical" evidence="6">
    <location>
        <begin position="470"/>
        <end position="489"/>
    </location>
</feature>
<evidence type="ECO:0000313" key="7">
    <source>
        <dbReference type="EMBL" id="GFF16789.1"/>
    </source>
</evidence>
<feature type="region of interest" description="Disordered" evidence="5">
    <location>
        <begin position="542"/>
        <end position="561"/>
    </location>
</feature>
<comment type="subcellular location">
    <subcellularLocation>
        <location evidence="1">Membrane</location>
        <topology evidence="1">Multi-pass membrane protein</topology>
    </subcellularLocation>
</comment>